<evidence type="ECO:0000313" key="1">
    <source>
        <dbReference type="EMBL" id="KAK7334420.1"/>
    </source>
</evidence>
<comment type="caution">
    <text evidence="1">The sequence shown here is derived from an EMBL/GenBank/DDBJ whole genome shotgun (WGS) entry which is preliminary data.</text>
</comment>
<gene>
    <name evidence="1" type="ORF">VNO80_26177</name>
</gene>
<evidence type="ECO:0000313" key="2">
    <source>
        <dbReference type="Proteomes" id="UP001374584"/>
    </source>
</evidence>
<accession>A0AAN9LE83</accession>
<proteinExistence type="predicted"/>
<reference evidence="1 2" key="1">
    <citation type="submission" date="2024-01" db="EMBL/GenBank/DDBJ databases">
        <title>The genomes of 5 underutilized Papilionoideae crops provide insights into root nodulation and disease resistanc.</title>
        <authorList>
            <person name="Jiang F."/>
        </authorList>
    </citation>
    <scope>NUCLEOTIDE SEQUENCE [LARGE SCALE GENOMIC DNA]</scope>
    <source>
        <strain evidence="1">JINMINGXINNONG_FW02</strain>
        <tissue evidence="1">Leaves</tissue>
    </source>
</reference>
<organism evidence="1 2">
    <name type="scientific">Phaseolus coccineus</name>
    <name type="common">Scarlet runner bean</name>
    <name type="synonym">Phaseolus multiflorus</name>
    <dbReference type="NCBI Taxonomy" id="3886"/>
    <lineage>
        <taxon>Eukaryota</taxon>
        <taxon>Viridiplantae</taxon>
        <taxon>Streptophyta</taxon>
        <taxon>Embryophyta</taxon>
        <taxon>Tracheophyta</taxon>
        <taxon>Spermatophyta</taxon>
        <taxon>Magnoliopsida</taxon>
        <taxon>eudicotyledons</taxon>
        <taxon>Gunneridae</taxon>
        <taxon>Pentapetalae</taxon>
        <taxon>rosids</taxon>
        <taxon>fabids</taxon>
        <taxon>Fabales</taxon>
        <taxon>Fabaceae</taxon>
        <taxon>Papilionoideae</taxon>
        <taxon>50 kb inversion clade</taxon>
        <taxon>NPAAA clade</taxon>
        <taxon>indigoferoid/millettioid clade</taxon>
        <taxon>Phaseoleae</taxon>
        <taxon>Phaseolus</taxon>
    </lineage>
</organism>
<dbReference type="AlphaFoldDB" id="A0AAN9LE83"/>
<sequence>MSEKGGSECERVRRKKKEPLVLLVLVLVLVLCLKEGRSTKDDHVQSACLRVLVVEIPFNGCLLELFVL</sequence>
<keyword evidence="2" id="KW-1185">Reference proteome</keyword>
<dbReference type="Proteomes" id="UP001374584">
    <property type="component" value="Unassembled WGS sequence"/>
</dbReference>
<protein>
    <submittedName>
        <fullName evidence="1">Uncharacterized protein</fullName>
    </submittedName>
</protein>
<name>A0AAN9LE83_PHACN</name>
<dbReference type="EMBL" id="JAYMYR010000010">
    <property type="protein sequence ID" value="KAK7334420.1"/>
    <property type="molecule type" value="Genomic_DNA"/>
</dbReference>